<evidence type="ECO:0000313" key="2">
    <source>
        <dbReference type="EMBL" id="MFC7182071.1"/>
    </source>
</evidence>
<dbReference type="Proteomes" id="UP001596435">
    <property type="component" value="Unassembled WGS sequence"/>
</dbReference>
<keyword evidence="2" id="KW-0808">Transferase</keyword>
<dbReference type="GO" id="GO:0032259">
    <property type="term" value="P:methylation"/>
    <property type="evidence" value="ECO:0007669"/>
    <property type="project" value="UniProtKB-KW"/>
</dbReference>
<proteinExistence type="predicted"/>
<sequence>MLDVGCGAGQTTRLAARAAGNGSVLGLDLSGPMLDRARTLAAGEGLHRITFEQVDAQVHPLPTAGFDVAISRFGIMFFDDPAAAFGNIGRALRPGGRIAFVSMSDPARTEWVQAFAAVRAALPLPPQADGTPAGRGMFSLSDPAEIRRILGAAAFTDVRIEPAEAPGRFGRDVQDAAEHLLASGPLRHLTGLLDPAATDGRAGADLVRDALTTALAPYERPTGVELRTAAWVVTATRP</sequence>
<dbReference type="RefSeq" id="WP_345703720.1">
    <property type="nucleotide sequence ID" value="NZ_BAABKV010000001.1"/>
</dbReference>
<dbReference type="EMBL" id="JBHTAJ010000040">
    <property type="protein sequence ID" value="MFC7182071.1"/>
    <property type="molecule type" value="Genomic_DNA"/>
</dbReference>
<dbReference type="PANTHER" id="PTHR43591">
    <property type="entry name" value="METHYLTRANSFERASE"/>
    <property type="match status" value="1"/>
</dbReference>
<comment type="caution">
    <text evidence="2">The sequence shown here is derived from an EMBL/GenBank/DDBJ whole genome shotgun (WGS) entry which is preliminary data.</text>
</comment>
<keyword evidence="3" id="KW-1185">Reference proteome</keyword>
<dbReference type="CDD" id="cd02440">
    <property type="entry name" value="AdoMet_MTases"/>
    <property type="match status" value="1"/>
</dbReference>
<gene>
    <name evidence="2" type="ORF">ACFQMG_21205</name>
</gene>
<dbReference type="Gene3D" id="3.40.50.150">
    <property type="entry name" value="Vaccinia Virus protein VP39"/>
    <property type="match status" value="1"/>
</dbReference>
<dbReference type="InterPro" id="IPR041698">
    <property type="entry name" value="Methyltransf_25"/>
</dbReference>
<name>A0ABW2FXR5_9ACTN</name>
<dbReference type="EC" id="2.1.1.-" evidence="2"/>
<evidence type="ECO:0000259" key="1">
    <source>
        <dbReference type="Pfam" id="PF13649"/>
    </source>
</evidence>
<keyword evidence="2" id="KW-0489">Methyltransferase</keyword>
<reference evidence="3" key="1">
    <citation type="journal article" date="2019" name="Int. J. Syst. Evol. Microbiol.">
        <title>The Global Catalogue of Microorganisms (GCM) 10K type strain sequencing project: providing services to taxonomists for standard genome sequencing and annotation.</title>
        <authorList>
            <consortium name="The Broad Institute Genomics Platform"/>
            <consortium name="The Broad Institute Genome Sequencing Center for Infectious Disease"/>
            <person name="Wu L."/>
            <person name="Ma J."/>
        </authorList>
    </citation>
    <scope>NUCLEOTIDE SEQUENCE [LARGE SCALE GENOMIC DNA]</scope>
    <source>
        <strain evidence="3">CGMCC 1.12859</strain>
    </source>
</reference>
<accession>A0ABW2FXR5</accession>
<dbReference type="Pfam" id="PF13649">
    <property type="entry name" value="Methyltransf_25"/>
    <property type="match status" value="1"/>
</dbReference>
<evidence type="ECO:0000313" key="3">
    <source>
        <dbReference type="Proteomes" id="UP001596435"/>
    </source>
</evidence>
<protein>
    <submittedName>
        <fullName evidence="2">Class I SAM-dependent methyltransferase</fullName>
        <ecNumber evidence="2">2.1.1.-</ecNumber>
    </submittedName>
</protein>
<dbReference type="InterPro" id="IPR029063">
    <property type="entry name" value="SAM-dependent_MTases_sf"/>
</dbReference>
<dbReference type="SUPFAM" id="SSF53335">
    <property type="entry name" value="S-adenosyl-L-methionine-dependent methyltransferases"/>
    <property type="match status" value="1"/>
</dbReference>
<dbReference type="GO" id="GO:0008168">
    <property type="term" value="F:methyltransferase activity"/>
    <property type="evidence" value="ECO:0007669"/>
    <property type="project" value="UniProtKB-KW"/>
</dbReference>
<organism evidence="2 3">
    <name type="scientific">Kitasatospora paranensis</name>
    <dbReference type="NCBI Taxonomy" id="258053"/>
    <lineage>
        <taxon>Bacteria</taxon>
        <taxon>Bacillati</taxon>
        <taxon>Actinomycetota</taxon>
        <taxon>Actinomycetes</taxon>
        <taxon>Kitasatosporales</taxon>
        <taxon>Streptomycetaceae</taxon>
        <taxon>Kitasatospora</taxon>
    </lineage>
</organism>
<feature type="domain" description="Methyltransferase" evidence="1">
    <location>
        <begin position="2"/>
        <end position="96"/>
    </location>
</feature>